<dbReference type="InterPro" id="IPR022742">
    <property type="entry name" value="Hydrolase_4"/>
</dbReference>
<dbReference type="GO" id="GO:0016787">
    <property type="term" value="F:hydrolase activity"/>
    <property type="evidence" value="ECO:0007669"/>
    <property type="project" value="UniProtKB-KW"/>
</dbReference>
<organism evidence="2 3">
    <name type="scientific">Parasulfitobacter algicola</name>
    <dbReference type="NCBI Taxonomy" id="2614809"/>
    <lineage>
        <taxon>Bacteria</taxon>
        <taxon>Pseudomonadati</taxon>
        <taxon>Pseudomonadota</taxon>
        <taxon>Alphaproteobacteria</taxon>
        <taxon>Rhodobacterales</taxon>
        <taxon>Roseobacteraceae</taxon>
        <taxon>Parasulfitobacter</taxon>
    </lineage>
</organism>
<feature type="domain" description="Serine aminopeptidase S33" evidence="1">
    <location>
        <begin position="69"/>
        <end position="204"/>
    </location>
</feature>
<reference evidence="2 3" key="1">
    <citation type="submission" date="2020-06" db="EMBL/GenBank/DDBJ databases">
        <title>Sulfitobacter algicola sp. nov., isolated from green algae.</title>
        <authorList>
            <person name="Wang C."/>
        </authorList>
    </citation>
    <scope>NUCLEOTIDE SEQUENCE [LARGE SCALE GENOMIC DNA]</scope>
    <source>
        <strain evidence="2 3">1151</strain>
    </source>
</reference>
<dbReference type="InterPro" id="IPR029058">
    <property type="entry name" value="AB_hydrolase_fold"/>
</dbReference>
<dbReference type="PANTHER" id="PTHR12277:SF81">
    <property type="entry name" value="PROTEIN ABHD13"/>
    <property type="match status" value="1"/>
</dbReference>
<dbReference type="PANTHER" id="PTHR12277">
    <property type="entry name" value="ALPHA/BETA HYDROLASE DOMAIN-CONTAINING PROTEIN"/>
    <property type="match status" value="1"/>
</dbReference>
<evidence type="ECO:0000313" key="3">
    <source>
        <dbReference type="Proteomes" id="UP000777935"/>
    </source>
</evidence>
<dbReference type="Gene3D" id="3.40.50.1820">
    <property type="entry name" value="alpha/beta hydrolase"/>
    <property type="match status" value="1"/>
</dbReference>
<dbReference type="EMBL" id="JABUFE010000013">
    <property type="protein sequence ID" value="NSX56532.1"/>
    <property type="molecule type" value="Genomic_DNA"/>
</dbReference>
<dbReference type="SUPFAM" id="SSF53474">
    <property type="entry name" value="alpha/beta-Hydrolases"/>
    <property type="match status" value="1"/>
</dbReference>
<dbReference type="Pfam" id="PF12146">
    <property type="entry name" value="Hydrolase_4"/>
    <property type="match status" value="1"/>
</dbReference>
<name>A0ABX2IUE9_9RHOB</name>
<keyword evidence="3" id="KW-1185">Reference proteome</keyword>
<dbReference type="RefSeq" id="WP_174139684.1">
    <property type="nucleotide sequence ID" value="NZ_JABUFE010000013.1"/>
</dbReference>
<evidence type="ECO:0000259" key="1">
    <source>
        <dbReference type="Pfam" id="PF12146"/>
    </source>
</evidence>
<comment type="caution">
    <text evidence="2">The sequence shown here is derived from an EMBL/GenBank/DDBJ whole genome shotgun (WGS) entry which is preliminary data.</text>
</comment>
<accession>A0ABX2IUE9</accession>
<evidence type="ECO:0000313" key="2">
    <source>
        <dbReference type="EMBL" id="NSX56532.1"/>
    </source>
</evidence>
<keyword evidence="2" id="KW-0378">Hydrolase</keyword>
<dbReference type="Proteomes" id="UP000777935">
    <property type="component" value="Unassembled WGS sequence"/>
</dbReference>
<proteinExistence type="predicted"/>
<protein>
    <submittedName>
        <fullName evidence="2">Alpha/beta hydrolase</fullName>
    </submittedName>
</protein>
<sequence>MTKLLFYSALFLALGAVAVRPFERFMVYPLDPTEVDPTGFNVPGLIANELTADDETRLVIWTRNPDPGKPVIVYFHGNASNLANRIHRFDLFATQGYGLVALGYRGSSGSGGKARQSLIEADALVMYKALPDLVQITTDTPVVLYGESIGAAVSIQLAKTIRQNNFRKPAALVLEAPFTALPHVVVHLYPWLKPITGIMVNKWPSEATIDQIDSPLLILHGVNDQLIPVQMGRDLLAASGADDKQMIEVAGAGHNDVWNNDVWATLTEYLDATR</sequence>
<gene>
    <name evidence="2" type="ORF">HRQ87_17220</name>
</gene>